<keyword evidence="7" id="KW-1185">Reference proteome</keyword>
<evidence type="ECO:0000256" key="3">
    <source>
        <dbReference type="ARBA" id="ARBA00022989"/>
    </source>
</evidence>
<keyword evidence="1 5" id="KW-1003">Cell membrane</keyword>
<dbReference type="PANTHER" id="PTHR37815:SF3">
    <property type="entry name" value="UPF0397 PROTEIN SPR0429"/>
    <property type="match status" value="1"/>
</dbReference>
<dbReference type="AlphaFoldDB" id="A0A0A0DFT1"/>
<dbReference type="NCBIfam" id="NF010182">
    <property type="entry name" value="PRK13661.1"/>
    <property type="match status" value="1"/>
</dbReference>
<sequence length="187" mass="20243">MNKKFLDTKFTIKEVVATGIGAALFAVIGMISVPTPVPNTSIQLQYAVQALFSVVFGPLVGLLMGLIGHVIKDAMAGYGLWWSWIIASAFFGFILGLFKNRIRAAEGVFEVKDIVNFNIFQLLANAFVWLLLAPIGDILIYSEPVNKVFIQGFVATLSNGVTVAVAGTLLLLAYARTQTRSGSLKKD</sequence>
<evidence type="ECO:0000256" key="1">
    <source>
        <dbReference type="ARBA" id="ARBA00022475"/>
    </source>
</evidence>
<keyword evidence="3 5" id="KW-1133">Transmembrane helix</keyword>
<evidence type="ECO:0000256" key="5">
    <source>
        <dbReference type="HAMAP-Rule" id="MF_01572"/>
    </source>
</evidence>
<dbReference type="STRING" id="176090.SSIN_0597"/>
<evidence type="ECO:0000256" key="4">
    <source>
        <dbReference type="ARBA" id="ARBA00023136"/>
    </source>
</evidence>
<evidence type="ECO:0000313" key="6">
    <source>
        <dbReference type="EMBL" id="KGM37601.1"/>
    </source>
</evidence>
<feature type="transmembrane region" description="Helical" evidence="5">
    <location>
        <begin position="148"/>
        <end position="175"/>
    </location>
</feature>
<dbReference type="HAMAP" id="MF_01572">
    <property type="entry name" value="UPF0397"/>
    <property type="match status" value="1"/>
</dbReference>
<protein>
    <recommendedName>
        <fullName evidence="5">UPF0397 protein SSIN_0597</fullName>
    </recommendedName>
</protein>
<dbReference type="GO" id="GO:0005886">
    <property type="term" value="C:plasma membrane"/>
    <property type="evidence" value="ECO:0007669"/>
    <property type="project" value="UniProtKB-SubCell"/>
</dbReference>
<dbReference type="EMBL" id="JPEN01000044">
    <property type="protein sequence ID" value="KGM37601.1"/>
    <property type="molecule type" value="Genomic_DNA"/>
</dbReference>
<feature type="transmembrane region" description="Helical" evidence="5">
    <location>
        <begin position="15"/>
        <end position="34"/>
    </location>
</feature>
<dbReference type="Proteomes" id="UP000030019">
    <property type="component" value="Unassembled WGS sequence"/>
</dbReference>
<keyword evidence="4 5" id="KW-0472">Membrane</keyword>
<dbReference type="eggNOG" id="COG4720">
    <property type="taxonomic scope" value="Bacteria"/>
</dbReference>
<reference evidence="6 7" key="1">
    <citation type="submission" date="2014-06" db="EMBL/GenBank/DDBJ databases">
        <authorList>
            <person name="Teng J.L."/>
            <person name="Huang Y."/>
            <person name="Tse H."/>
            <person name="Lau S.K."/>
            <person name="Woo P.C."/>
        </authorList>
    </citation>
    <scope>NUCLEOTIDE SEQUENCE [LARGE SCALE GENOMIC DNA]</scope>
    <source>
        <strain evidence="6 7">HKU4</strain>
    </source>
</reference>
<evidence type="ECO:0000313" key="7">
    <source>
        <dbReference type="Proteomes" id="UP000030019"/>
    </source>
</evidence>
<dbReference type="PANTHER" id="PTHR37815">
    <property type="entry name" value="UPF0397 PROTEIN BC_2624-RELATED"/>
    <property type="match status" value="1"/>
</dbReference>
<dbReference type="RefSeq" id="WP_037615506.1">
    <property type="nucleotide sequence ID" value="NZ_JAJBHU010000001.1"/>
</dbReference>
<keyword evidence="2 5" id="KW-0812">Transmembrane</keyword>
<dbReference type="Pfam" id="PF07155">
    <property type="entry name" value="ECF-ribofla_trS"/>
    <property type="match status" value="1"/>
</dbReference>
<dbReference type="InterPro" id="IPR022914">
    <property type="entry name" value="UPF0397"/>
</dbReference>
<proteinExistence type="inferred from homology"/>
<comment type="caution">
    <text evidence="6">The sequence shown here is derived from an EMBL/GenBank/DDBJ whole genome shotgun (WGS) entry which is preliminary data.</text>
</comment>
<name>A0A0A0DFT1_9STRE</name>
<feature type="transmembrane region" description="Helical" evidence="5">
    <location>
        <begin position="46"/>
        <end position="67"/>
    </location>
</feature>
<dbReference type="Gene3D" id="1.10.1760.20">
    <property type="match status" value="1"/>
</dbReference>
<accession>A0A0A0DFT1</accession>
<evidence type="ECO:0000256" key="2">
    <source>
        <dbReference type="ARBA" id="ARBA00022692"/>
    </source>
</evidence>
<dbReference type="InterPro" id="IPR009825">
    <property type="entry name" value="ECF_substrate-spec-like"/>
</dbReference>
<dbReference type="PATRIC" id="fig|176090.4.peg.592"/>
<comment type="similarity">
    <text evidence="5">Belongs to the UPF0397 family.</text>
</comment>
<feature type="transmembrane region" description="Helical" evidence="5">
    <location>
        <begin position="79"/>
        <end position="98"/>
    </location>
</feature>
<gene>
    <name evidence="6" type="ORF">SSIN_0597</name>
</gene>
<feature type="transmembrane region" description="Helical" evidence="5">
    <location>
        <begin position="119"/>
        <end position="142"/>
    </location>
</feature>
<organism evidence="6 7">
    <name type="scientific">Streptococcus sinensis</name>
    <dbReference type="NCBI Taxonomy" id="176090"/>
    <lineage>
        <taxon>Bacteria</taxon>
        <taxon>Bacillati</taxon>
        <taxon>Bacillota</taxon>
        <taxon>Bacilli</taxon>
        <taxon>Lactobacillales</taxon>
        <taxon>Streptococcaceae</taxon>
        <taxon>Streptococcus</taxon>
    </lineage>
</organism>
<comment type="subcellular location">
    <subcellularLocation>
        <location evidence="5">Cell membrane</location>
        <topology evidence="5">Multi-pass membrane protein</topology>
    </subcellularLocation>
</comment>